<feature type="compositionally biased region" description="Polar residues" evidence="1">
    <location>
        <begin position="45"/>
        <end position="69"/>
    </location>
</feature>
<dbReference type="EMBL" id="JAZDWU010000005">
    <property type="protein sequence ID" value="KAL0000443.1"/>
    <property type="molecule type" value="Genomic_DNA"/>
</dbReference>
<protein>
    <submittedName>
        <fullName evidence="2">Uncharacterized protein</fullName>
    </submittedName>
</protein>
<accession>A0AAW2CSL9</accession>
<name>A0AAW2CSL9_9ROSI</name>
<gene>
    <name evidence="2" type="ORF">SO802_014224</name>
</gene>
<organism evidence="2 3">
    <name type="scientific">Lithocarpus litseifolius</name>
    <dbReference type="NCBI Taxonomy" id="425828"/>
    <lineage>
        <taxon>Eukaryota</taxon>
        <taxon>Viridiplantae</taxon>
        <taxon>Streptophyta</taxon>
        <taxon>Embryophyta</taxon>
        <taxon>Tracheophyta</taxon>
        <taxon>Spermatophyta</taxon>
        <taxon>Magnoliopsida</taxon>
        <taxon>eudicotyledons</taxon>
        <taxon>Gunneridae</taxon>
        <taxon>Pentapetalae</taxon>
        <taxon>rosids</taxon>
        <taxon>fabids</taxon>
        <taxon>Fagales</taxon>
        <taxon>Fagaceae</taxon>
        <taxon>Lithocarpus</taxon>
    </lineage>
</organism>
<dbReference type="AlphaFoldDB" id="A0AAW2CSL9"/>
<comment type="caution">
    <text evidence="2">The sequence shown here is derived from an EMBL/GenBank/DDBJ whole genome shotgun (WGS) entry which is preliminary data.</text>
</comment>
<keyword evidence="3" id="KW-1185">Reference proteome</keyword>
<feature type="region of interest" description="Disordered" evidence="1">
    <location>
        <begin position="45"/>
        <end position="75"/>
    </location>
</feature>
<reference evidence="2 3" key="1">
    <citation type="submission" date="2024-01" db="EMBL/GenBank/DDBJ databases">
        <title>A telomere-to-telomere, gap-free genome of sweet tea (Lithocarpus litseifolius).</title>
        <authorList>
            <person name="Zhou J."/>
        </authorList>
    </citation>
    <scope>NUCLEOTIDE SEQUENCE [LARGE SCALE GENOMIC DNA]</scope>
    <source>
        <strain evidence="2">Zhou-2022a</strain>
        <tissue evidence="2">Leaf</tissue>
    </source>
</reference>
<evidence type="ECO:0000256" key="1">
    <source>
        <dbReference type="SAM" id="MobiDB-lite"/>
    </source>
</evidence>
<dbReference type="Proteomes" id="UP001459277">
    <property type="component" value="Unassembled WGS sequence"/>
</dbReference>
<evidence type="ECO:0000313" key="3">
    <source>
        <dbReference type="Proteomes" id="UP001459277"/>
    </source>
</evidence>
<evidence type="ECO:0000313" key="2">
    <source>
        <dbReference type="EMBL" id="KAL0000443.1"/>
    </source>
</evidence>
<proteinExistence type="predicted"/>
<sequence length="75" mass="8433">MQAFREVLDETGLKDLGYVGKKFTWKGRRQSGFVLERLDSSSQQPVVFSEPGHQSSTSPLQLFGPSSHSCVARRY</sequence>